<dbReference type="STRING" id="735517.SAMN05444272_4154"/>
<feature type="region of interest" description="Disordered" evidence="1">
    <location>
        <begin position="140"/>
        <end position="160"/>
    </location>
</feature>
<dbReference type="NCBIfam" id="TIGR01681">
    <property type="entry name" value="HAD-SF-IIIC"/>
    <property type="match status" value="1"/>
</dbReference>
<evidence type="ECO:0000313" key="4">
    <source>
        <dbReference type="Proteomes" id="UP000186002"/>
    </source>
</evidence>
<name>A0A1M7P6Z0_9HYPH</name>
<dbReference type="InterPro" id="IPR000182">
    <property type="entry name" value="GNAT_dom"/>
</dbReference>
<dbReference type="Pfam" id="PF08241">
    <property type="entry name" value="Methyltransf_11"/>
    <property type="match status" value="1"/>
</dbReference>
<dbReference type="SUPFAM" id="SSF56784">
    <property type="entry name" value="HAD-like"/>
    <property type="match status" value="1"/>
</dbReference>
<dbReference type="InterPro" id="IPR029063">
    <property type="entry name" value="SAM-dependent_MTases_sf"/>
</dbReference>
<dbReference type="InterPro" id="IPR016181">
    <property type="entry name" value="Acyl_CoA_acyltransferase"/>
</dbReference>
<dbReference type="InterPro" id="IPR036412">
    <property type="entry name" value="HAD-like_sf"/>
</dbReference>
<gene>
    <name evidence="3" type="ORF">SAMN05444272_4154</name>
</gene>
<dbReference type="SUPFAM" id="SSF53335">
    <property type="entry name" value="S-adenosyl-L-methionine-dependent methyltransferases"/>
    <property type="match status" value="1"/>
</dbReference>
<sequence length="519" mass="57353">MSDPIKLILLDLDETLWKGILLEDGLEGLHLMQPMADRLRALDKQGILIAAVSKNHADDVDAALKHFGLSDLFFTKEVSFEPKSSAVARILALVRFAHEACLFVDDTAFEREEVAHAFAGLRTVTPEQFLESFQQPGDWAISSSEEESQRRKSSYISEQVRRQAEAQHSGTFRQFLRDSALAVKVGPGSLEAAGRISELTLRTNQINFSSNRYQVDQVKDLLASAQHESYLAAAADRYGDYGVIGFACLRYEGEIAVVQDLMLSCRIQGKGVEAALITVLAEKAKLRGAKQLTGLYRPTRRNGQISGVYQSLGFAQAGDEGEYQRFTLQLDTAALQVPPHVRLVVSDAPVTDKDIGIPFVRDVVERYTAASTVHGGIIDIGAGWDGVLGEDCDTFLEVNGNKHIRLDMDRYPKTDIVANAQDMKDVADESFDSALCLEVLEHCTDPFALSRELIRVLRKGGHAVVSAPMNFPIHDTPGDFWRFTPDGLKLLFAGHAKVVSEYIEGQNDYPVRTVLVLQK</sequence>
<dbReference type="Gene3D" id="3.40.630.30">
    <property type="match status" value="1"/>
</dbReference>
<accession>A0A1M7P6Z0</accession>
<dbReference type="InterPro" id="IPR023214">
    <property type="entry name" value="HAD_sf"/>
</dbReference>
<dbReference type="PROSITE" id="PS51186">
    <property type="entry name" value="GNAT"/>
    <property type="match status" value="1"/>
</dbReference>
<dbReference type="OrthoDB" id="161159at2"/>
<evidence type="ECO:0000259" key="2">
    <source>
        <dbReference type="PROSITE" id="PS51186"/>
    </source>
</evidence>
<organism evidence="3 4">
    <name type="scientific">Roseibium suaedae</name>
    <dbReference type="NCBI Taxonomy" id="735517"/>
    <lineage>
        <taxon>Bacteria</taxon>
        <taxon>Pseudomonadati</taxon>
        <taxon>Pseudomonadota</taxon>
        <taxon>Alphaproteobacteria</taxon>
        <taxon>Hyphomicrobiales</taxon>
        <taxon>Stappiaceae</taxon>
        <taxon>Roseibium</taxon>
    </lineage>
</organism>
<dbReference type="InterPro" id="IPR010033">
    <property type="entry name" value="HAD_SF_ppase_IIIC"/>
</dbReference>
<protein>
    <submittedName>
        <fullName evidence="3">HAD-superfamily phosphatase, subfamily IIIC/FkbH-like domain-containing protein</fullName>
    </submittedName>
</protein>
<dbReference type="InterPro" id="IPR013216">
    <property type="entry name" value="Methyltransf_11"/>
</dbReference>
<dbReference type="Proteomes" id="UP000186002">
    <property type="component" value="Unassembled WGS sequence"/>
</dbReference>
<proteinExistence type="predicted"/>
<evidence type="ECO:0000256" key="1">
    <source>
        <dbReference type="SAM" id="MobiDB-lite"/>
    </source>
</evidence>
<evidence type="ECO:0000313" key="3">
    <source>
        <dbReference type="EMBL" id="SHN12355.1"/>
    </source>
</evidence>
<dbReference type="RefSeq" id="WP_073015290.1">
    <property type="nucleotide sequence ID" value="NZ_FRBW01000006.1"/>
</dbReference>
<dbReference type="Gene3D" id="3.40.50.1000">
    <property type="entry name" value="HAD superfamily/HAD-like"/>
    <property type="match status" value="1"/>
</dbReference>
<dbReference type="NCBIfam" id="TIGR01686">
    <property type="entry name" value="FkbH"/>
    <property type="match status" value="1"/>
</dbReference>
<reference evidence="3 4" key="1">
    <citation type="submission" date="2016-11" db="EMBL/GenBank/DDBJ databases">
        <authorList>
            <person name="Jaros S."/>
            <person name="Januszkiewicz K."/>
            <person name="Wedrychowicz H."/>
        </authorList>
    </citation>
    <scope>NUCLEOTIDE SEQUENCE [LARGE SCALE GENOMIC DNA]</scope>
    <source>
        <strain evidence="3 4">DSM 22153</strain>
    </source>
</reference>
<dbReference type="GO" id="GO:0008757">
    <property type="term" value="F:S-adenosylmethionine-dependent methyltransferase activity"/>
    <property type="evidence" value="ECO:0007669"/>
    <property type="project" value="InterPro"/>
</dbReference>
<dbReference type="EMBL" id="FRBW01000006">
    <property type="protein sequence ID" value="SHN12355.1"/>
    <property type="molecule type" value="Genomic_DNA"/>
</dbReference>
<dbReference type="GO" id="GO:0016747">
    <property type="term" value="F:acyltransferase activity, transferring groups other than amino-acyl groups"/>
    <property type="evidence" value="ECO:0007669"/>
    <property type="project" value="InterPro"/>
</dbReference>
<dbReference type="SUPFAM" id="SSF55729">
    <property type="entry name" value="Acyl-CoA N-acyltransferases (Nat)"/>
    <property type="match status" value="1"/>
</dbReference>
<feature type="domain" description="N-acetyltransferase" evidence="2">
    <location>
        <begin position="194"/>
        <end position="331"/>
    </location>
</feature>
<dbReference type="Gene3D" id="3.40.50.150">
    <property type="entry name" value="Vaccinia Virus protein VP39"/>
    <property type="match status" value="1"/>
</dbReference>
<dbReference type="InterPro" id="IPR010037">
    <property type="entry name" value="FkbH_domain"/>
</dbReference>
<keyword evidence="4" id="KW-1185">Reference proteome</keyword>
<dbReference type="AlphaFoldDB" id="A0A1M7P6Z0"/>